<dbReference type="InParanoid" id="A0A251U5A7"/>
<evidence type="ECO:0000313" key="1">
    <source>
        <dbReference type="EMBL" id="KAF5759903.1"/>
    </source>
</evidence>
<name>A0A251U5A7_HELAN</name>
<organism evidence="2 3">
    <name type="scientific">Helianthus annuus</name>
    <name type="common">Common sunflower</name>
    <dbReference type="NCBI Taxonomy" id="4232"/>
    <lineage>
        <taxon>Eukaryota</taxon>
        <taxon>Viridiplantae</taxon>
        <taxon>Streptophyta</taxon>
        <taxon>Embryophyta</taxon>
        <taxon>Tracheophyta</taxon>
        <taxon>Spermatophyta</taxon>
        <taxon>Magnoliopsida</taxon>
        <taxon>eudicotyledons</taxon>
        <taxon>Gunneridae</taxon>
        <taxon>Pentapetalae</taxon>
        <taxon>asterids</taxon>
        <taxon>campanulids</taxon>
        <taxon>Asterales</taxon>
        <taxon>Asteraceae</taxon>
        <taxon>Asteroideae</taxon>
        <taxon>Heliantheae alliance</taxon>
        <taxon>Heliantheae</taxon>
        <taxon>Helianthus</taxon>
    </lineage>
</organism>
<gene>
    <name evidence="2" type="ORF">HannXRQ_Chr08g0220861</name>
    <name evidence="1" type="ORF">HanXRQr2_Chr16g0747021</name>
</gene>
<accession>A0A251U5A7</accession>
<dbReference type="STRING" id="4232.A0A251U5A7"/>
<keyword evidence="3" id="KW-1185">Reference proteome</keyword>
<reference evidence="2" key="2">
    <citation type="submission" date="2017-02" db="EMBL/GenBank/DDBJ databases">
        <title>Sunflower complete genome.</title>
        <authorList>
            <person name="Langlade N."/>
            <person name="Munos S."/>
        </authorList>
    </citation>
    <scope>NUCLEOTIDE SEQUENCE [LARGE SCALE GENOMIC DNA]</scope>
    <source>
        <tissue evidence="2">Leaves</tissue>
    </source>
</reference>
<dbReference type="OMA" id="THAPHAD"/>
<dbReference type="InterPro" id="IPR008914">
    <property type="entry name" value="PEBP"/>
</dbReference>
<dbReference type="PANTHER" id="PTHR11362">
    <property type="entry name" value="PHOSPHATIDYLETHANOLAMINE-BINDING PROTEIN"/>
    <property type="match status" value="1"/>
</dbReference>
<dbReference type="EMBL" id="CM007897">
    <property type="protein sequence ID" value="OTG18233.1"/>
    <property type="molecule type" value="Genomic_DNA"/>
</dbReference>
<dbReference type="SUPFAM" id="SSF49777">
    <property type="entry name" value="PEBP-like"/>
    <property type="match status" value="1"/>
</dbReference>
<dbReference type="CDD" id="cd00866">
    <property type="entry name" value="PEBP_euk"/>
    <property type="match status" value="1"/>
</dbReference>
<dbReference type="PANTHER" id="PTHR11362:SF82">
    <property type="entry name" value="PHOSPHATIDYLETHANOLAMINE-BINDING PROTEIN 4"/>
    <property type="match status" value="1"/>
</dbReference>
<dbReference type="GO" id="GO:0010030">
    <property type="term" value="P:positive regulation of seed germination"/>
    <property type="evidence" value="ECO:0000318"/>
    <property type="project" value="GO_Central"/>
</dbReference>
<dbReference type="EMBL" id="MNCJ02000331">
    <property type="protein sequence ID" value="KAF5759903.1"/>
    <property type="molecule type" value="Genomic_DNA"/>
</dbReference>
<sequence length="169" mass="18696">MSSSSRSQAITVALQGIVEPFEPTVDMTVYYDNRWITSCSTLKYSDVTPNPPRVEIGNEQPNQLYTLIMIDPDAPTPDQPSHRELVTWIVTNIPSGSSSASADGTEVVPYNVVNPRGGFHRQVMLLYRQSSIITQIITVQPRTNFSSSGFAATHNLGNPVGVVYFHVRR</sequence>
<evidence type="ECO:0000313" key="3">
    <source>
        <dbReference type="Proteomes" id="UP000215914"/>
    </source>
</evidence>
<dbReference type="Gramene" id="mRNA:HanXRQr2_Chr16g0747021">
    <property type="protein sequence ID" value="mRNA:HanXRQr2_Chr16g0747021"/>
    <property type="gene ID" value="HanXRQr2_Chr16g0747021"/>
</dbReference>
<reference evidence="1" key="3">
    <citation type="submission" date="2020-06" db="EMBL/GenBank/DDBJ databases">
        <title>Helianthus annuus Genome sequencing and assembly Release 2.</title>
        <authorList>
            <person name="Gouzy J."/>
            <person name="Langlade N."/>
            <person name="Munos S."/>
        </authorList>
    </citation>
    <scope>NUCLEOTIDE SEQUENCE</scope>
    <source>
        <tissue evidence="1">Leaves</tissue>
    </source>
</reference>
<dbReference type="AlphaFoldDB" id="A0A251U5A7"/>
<dbReference type="GO" id="GO:0009737">
    <property type="term" value="P:response to abscisic acid"/>
    <property type="evidence" value="ECO:0000318"/>
    <property type="project" value="GO_Central"/>
</dbReference>
<evidence type="ECO:0000313" key="2">
    <source>
        <dbReference type="EMBL" id="OTG18233.1"/>
    </source>
</evidence>
<reference evidence="1 3" key="1">
    <citation type="journal article" date="2017" name="Nature">
        <title>The sunflower genome provides insights into oil metabolism, flowering and Asterid evolution.</title>
        <authorList>
            <person name="Badouin H."/>
            <person name="Gouzy J."/>
            <person name="Grassa C.J."/>
            <person name="Murat F."/>
            <person name="Staton S.E."/>
            <person name="Cottret L."/>
            <person name="Lelandais-Briere C."/>
            <person name="Owens G.L."/>
            <person name="Carrere S."/>
            <person name="Mayjonade B."/>
            <person name="Legrand L."/>
            <person name="Gill N."/>
            <person name="Kane N.C."/>
            <person name="Bowers J.E."/>
            <person name="Hubner S."/>
            <person name="Bellec A."/>
            <person name="Berard A."/>
            <person name="Berges H."/>
            <person name="Blanchet N."/>
            <person name="Boniface M.C."/>
            <person name="Brunel D."/>
            <person name="Catrice O."/>
            <person name="Chaidir N."/>
            <person name="Claudel C."/>
            <person name="Donnadieu C."/>
            <person name="Faraut T."/>
            <person name="Fievet G."/>
            <person name="Helmstetter N."/>
            <person name="King M."/>
            <person name="Knapp S.J."/>
            <person name="Lai Z."/>
            <person name="Le Paslier M.C."/>
            <person name="Lippi Y."/>
            <person name="Lorenzon L."/>
            <person name="Mandel J.R."/>
            <person name="Marage G."/>
            <person name="Marchand G."/>
            <person name="Marquand E."/>
            <person name="Bret-Mestries E."/>
            <person name="Morien E."/>
            <person name="Nambeesan S."/>
            <person name="Nguyen T."/>
            <person name="Pegot-Espagnet P."/>
            <person name="Pouilly N."/>
            <person name="Raftis F."/>
            <person name="Sallet E."/>
            <person name="Schiex T."/>
            <person name="Thomas J."/>
            <person name="Vandecasteele C."/>
            <person name="Vares D."/>
            <person name="Vear F."/>
            <person name="Vautrin S."/>
            <person name="Crespi M."/>
            <person name="Mangin B."/>
            <person name="Burke J.M."/>
            <person name="Salse J."/>
            <person name="Munos S."/>
            <person name="Vincourt P."/>
            <person name="Rieseberg L.H."/>
            <person name="Langlade N.B."/>
        </authorList>
    </citation>
    <scope>NUCLEOTIDE SEQUENCE [LARGE SCALE GENOMIC DNA]</scope>
    <source>
        <strain evidence="3">cv. SF193</strain>
        <tissue evidence="1">Leaves</tissue>
    </source>
</reference>
<dbReference type="Gene3D" id="3.90.280.10">
    <property type="entry name" value="PEBP-like"/>
    <property type="match status" value="1"/>
</dbReference>
<dbReference type="InterPro" id="IPR036610">
    <property type="entry name" value="PEBP-like_sf"/>
</dbReference>
<dbReference type="Pfam" id="PF01161">
    <property type="entry name" value="PBP"/>
    <property type="match status" value="1"/>
</dbReference>
<protein>
    <submittedName>
        <fullName evidence="1 2">Phosphatidylethanolamine-binding protein</fullName>
    </submittedName>
</protein>
<dbReference type="Proteomes" id="UP000215914">
    <property type="component" value="Chromosome 8"/>
</dbReference>
<dbReference type="InterPro" id="IPR035810">
    <property type="entry name" value="PEBP_euk"/>
</dbReference>
<proteinExistence type="predicted"/>